<dbReference type="VEuPathDB" id="TrichDB:TVAGG3_0516060"/>
<dbReference type="OMA" id="REIDIHY"/>
<dbReference type="PANTHER" id="PTHR23189">
    <property type="entry name" value="RNA RECOGNITION MOTIF-CONTAINING"/>
    <property type="match status" value="1"/>
</dbReference>
<evidence type="ECO:0000256" key="3">
    <source>
        <dbReference type="SAM" id="MobiDB-lite"/>
    </source>
</evidence>
<dbReference type="OrthoDB" id="439808at2759"/>
<keyword evidence="6" id="KW-1185">Reference proteome</keyword>
<keyword evidence="1 2" id="KW-0694">RNA-binding</keyword>
<reference evidence="5" key="2">
    <citation type="journal article" date="2007" name="Science">
        <title>Draft genome sequence of the sexually transmitted pathogen Trichomonas vaginalis.</title>
        <authorList>
            <person name="Carlton J.M."/>
            <person name="Hirt R.P."/>
            <person name="Silva J.C."/>
            <person name="Delcher A.L."/>
            <person name="Schatz M."/>
            <person name="Zhao Q."/>
            <person name="Wortman J.R."/>
            <person name="Bidwell S.L."/>
            <person name="Alsmark U.C.M."/>
            <person name="Besteiro S."/>
            <person name="Sicheritz-Ponten T."/>
            <person name="Noel C.J."/>
            <person name="Dacks J.B."/>
            <person name="Foster P.G."/>
            <person name="Simillion C."/>
            <person name="Van de Peer Y."/>
            <person name="Miranda-Saavedra D."/>
            <person name="Barton G.J."/>
            <person name="Westrop G.D."/>
            <person name="Mueller S."/>
            <person name="Dessi D."/>
            <person name="Fiori P.L."/>
            <person name="Ren Q."/>
            <person name="Paulsen I."/>
            <person name="Zhang H."/>
            <person name="Bastida-Corcuera F.D."/>
            <person name="Simoes-Barbosa A."/>
            <person name="Brown M.T."/>
            <person name="Hayes R.D."/>
            <person name="Mukherjee M."/>
            <person name="Okumura C.Y."/>
            <person name="Schneider R."/>
            <person name="Smith A.J."/>
            <person name="Vanacova S."/>
            <person name="Villalvazo M."/>
            <person name="Haas B.J."/>
            <person name="Pertea M."/>
            <person name="Feldblyum T.V."/>
            <person name="Utterback T.R."/>
            <person name="Shu C.L."/>
            <person name="Osoegawa K."/>
            <person name="de Jong P.J."/>
            <person name="Hrdy I."/>
            <person name="Horvathova L."/>
            <person name="Zubacova Z."/>
            <person name="Dolezal P."/>
            <person name="Malik S.B."/>
            <person name="Logsdon J.M. Jr."/>
            <person name="Henze K."/>
            <person name="Gupta A."/>
            <person name="Wang C.C."/>
            <person name="Dunne R.L."/>
            <person name="Upcroft J.A."/>
            <person name="Upcroft P."/>
            <person name="White O."/>
            <person name="Salzberg S.L."/>
            <person name="Tang P."/>
            <person name="Chiu C.-H."/>
            <person name="Lee Y.-S."/>
            <person name="Embley T.M."/>
            <person name="Coombs G.H."/>
            <person name="Mottram J.C."/>
            <person name="Tachezy J."/>
            <person name="Fraser-Liggett C.M."/>
            <person name="Johnson P.J."/>
        </authorList>
    </citation>
    <scope>NUCLEOTIDE SEQUENCE [LARGE SCALE GENOMIC DNA]</scope>
    <source>
        <strain evidence="5">G3</strain>
    </source>
</reference>
<evidence type="ECO:0000313" key="5">
    <source>
        <dbReference type="EMBL" id="EAY08436.1"/>
    </source>
</evidence>
<dbReference type="KEGG" id="tva:4766335"/>
<dbReference type="Pfam" id="PF00076">
    <property type="entry name" value="RRM_1"/>
    <property type="match status" value="1"/>
</dbReference>
<dbReference type="VEuPathDB" id="TrichDB:TVAG_354950"/>
<dbReference type="InterPro" id="IPR035979">
    <property type="entry name" value="RBD_domain_sf"/>
</dbReference>
<proteinExistence type="predicted"/>
<dbReference type="STRING" id="5722.A2EFY0"/>
<feature type="domain" description="RRM" evidence="4">
    <location>
        <begin position="68"/>
        <end position="140"/>
    </location>
</feature>
<dbReference type="SUPFAM" id="SSF54928">
    <property type="entry name" value="RNA-binding domain, RBD"/>
    <property type="match status" value="1"/>
</dbReference>
<dbReference type="SMR" id="A2EFY0"/>
<feature type="compositionally biased region" description="Pro residues" evidence="3">
    <location>
        <begin position="272"/>
        <end position="285"/>
    </location>
</feature>
<name>A2EFY0_TRIV3</name>
<dbReference type="EMBL" id="DS113378">
    <property type="protein sequence ID" value="EAY08436.1"/>
    <property type="molecule type" value="Genomic_DNA"/>
</dbReference>
<dbReference type="eggNOG" id="KOG4660">
    <property type="taxonomic scope" value="Eukaryota"/>
</dbReference>
<feature type="region of interest" description="Disordered" evidence="3">
    <location>
        <begin position="272"/>
        <end position="331"/>
    </location>
</feature>
<evidence type="ECO:0000259" key="4">
    <source>
        <dbReference type="PROSITE" id="PS50102"/>
    </source>
</evidence>
<dbReference type="GO" id="GO:0003729">
    <property type="term" value="F:mRNA binding"/>
    <property type="evidence" value="ECO:0000318"/>
    <property type="project" value="GO_Central"/>
</dbReference>
<feature type="domain" description="RRM" evidence="4">
    <location>
        <begin position="154"/>
        <end position="232"/>
    </location>
</feature>
<dbReference type="SMART" id="SM00360">
    <property type="entry name" value="RRM"/>
    <property type="match status" value="2"/>
</dbReference>
<dbReference type="GO" id="GO:0016607">
    <property type="term" value="C:nuclear speck"/>
    <property type="evidence" value="ECO:0000318"/>
    <property type="project" value="GO_Central"/>
</dbReference>
<dbReference type="Gene3D" id="3.30.70.330">
    <property type="match status" value="2"/>
</dbReference>
<protein>
    <recommendedName>
        <fullName evidence="4">RRM domain-containing protein</fullName>
    </recommendedName>
</protein>
<dbReference type="InParanoid" id="A2EFY0"/>
<evidence type="ECO:0000256" key="1">
    <source>
        <dbReference type="ARBA" id="ARBA00022884"/>
    </source>
</evidence>
<accession>A2EFY0</accession>
<dbReference type="InterPro" id="IPR000504">
    <property type="entry name" value="RRM_dom"/>
</dbReference>
<feature type="compositionally biased region" description="Pro residues" evidence="3">
    <location>
        <begin position="293"/>
        <end position="325"/>
    </location>
</feature>
<dbReference type="CDD" id="cd00590">
    <property type="entry name" value="RRM_SF"/>
    <property type="match status" value="1"/>
</dbReference>
<gene>
    <name evidence="5" type="ORF">TVAG_354950</name>
</gene>
<dbReference type="RefSeq" id="XP_001320659.1">
    <property type="nucleotide sequence ID" value="XM_001320624.1"/>
</dbReference>
<reference evidence="5" key="1">
    <citation type="submission" date="2006-10" db="EMBL/GenBank/DDBJ databases">
        <authorList>
            <person name="Amadeo P."/>
            <person name="Zhao Q."/>
            <person name="Wortman J."/>
            <person name="Fraser-Liggett C."/>
            <person name="Carlton J."/>
        </authorList>
    </citation>
    <scope>NUCLEOTIDE SEQUENCE</scope>
    <source>
        <strain evidence="5">G3</strain>
    </source>
</reference>
<sequence length="343" mass="38213">MSEAAKLLLGGTFQLHNPNAPTQHKPIDRSNQPRQNHNVQMNNPPPMPKPPAKEVRPRQKTQINPPLHTVFFYNMPFNTPKEKINEFVSQFGEIVNLYPRSEKGQAFATYYDIRDAEKAVEAVQDREFMERKVSSNFAFHPPTIGTVGQCPTSASIFVKPVNPSVNITDKDLDRVLSPFGEIRSIEGKGSNQEPNNFLVKFYDIRHAQAAVAQSRVLKTLDGHALDITFYSEPEPKQQYQQNSMPPRGYQDYNPPPSYGVPQYGAPMPPPPQYGAPQYGAPPPGYGVPQYGAPIPPPPQYGAPAPYGHPVPPPPQYNQPFMPPKPNNVSPDFSALAKLVQKQI</sequence>
<organism evidence="5 6">
    <name type="scientific">Trichomonas vaginalis (strain ATCC PRA-98 / G3)</name>
    <dbReference type="NCBI Taxonomy" id="412133"/>
    <lineage>
        <taxon>Eukaryota</taxon>
        <taxon>Metamonada</taxon>
        <taxon>Parabasalia</taxon>
        <taxon>Trichomonadida</taxon>
        <taxon>Trichomonadidae</taxon>
        <taxon>Trichomonas</taxon>
    </lineage>
</organism>
<evidence type="ECO:0000313" key="6">
    <source>
        <dbReference type="Proteomes" id="UP000001542"/>
    </source>
</evidence>
<feature type="compositionally biased region" description="Polar residues" evidence="3">
    <location>
        <begin position="29"/>
        <end position="40"/>
    </location>
</feature>
<dbReference type="PROSITE" id="PS50102">
    <property type="entry name" value="RRM"/>
    <property type="match status" value="2"/>
</dbReference>
<dbReference type="InterPro" id="IPR012677">
    <property type="entry name" value="Nucleotide-bd_a/b_plait_sf"/>
</dbReference>
<feature type="region of interest" description="Disordered" evidence="3">
    <location>
        <begin position="1"/>
        <end position="54"/>
    </location>
</feature>
<dbReference type="AlphaFoldDB" id="A2EFY0"/>
<evidence type="ECO:0000256" key="2">
    <source>
        <dbReference type="PROSITE-ProRule" id="PRU00176"/>
    </source>
</evidence>
<dbReference type="GO" id="GO:0000381">
    <property type="term" value="P:regulation of alternative mRNA splicing, via spliceosome"/>
    <property type="evidence" value="ECO:0000318"/>
    <property type="project" value="GO_Central"/>
</dbReference>
<dbReference type="Proteomes" id="UP000001542">
    <property type="component" value="Unassembled WGS sequence"/>
</dbReference>